<feature type="domain" description="Peptidase S8/S53" evidence="1">
    <location>
        <begin position="272"/>
        <end position="546"/>
    </location>
</feature>
<dbReference type="STRING" id="281362.AT959_02575"/>
<evidence type="ECO:0000313" key="2">
    <source>
        <dbReference type="EMBL" id="KXB32584.1"/>
    </source>
</evidence>
<gene>
    <name evidence="2" type="ORF">AT959_02575</name>
</gene>
<dbReference type="InterPro" id="IPR036852">
    <property type="entry name" value="Peptidase_S8/S53_dom_sf"/>
</dbReference>
<protein>
    <submittedName>
        <fullName evidence="2">Peptidase S8 and S53, subtilisin, kexin, sedolisin</fullName>
    </submittedName>
</protein>
<dbReference type="InterPro" id="IPR000209">
    <property type="entry name" value="Peptidase_S8/S53_dom"/>
</dbReference>
<dbReference type="GO" id="GO:0004252">
    <property type="term" value="F:serine-type endopeptidase activity"/>
    <property type="evidence" value="ECO:0007669"/>
    <property type="project" value="InterPro"/>
</dbReference>
<proteinExistence type="predicted"/>
<accession>A0A133XNS9</accession>
<dbReference type="InterPro" id="IPR034074">
    <property type="entry name" value="Y4bN_pept_dom"/>
</dbReference>
<evidence type="ECO:0000259" key="1">
    <source>
        <dbReference type="Pfam" id="PF00082"/>
    </source>
</evidence>
<dbReference type="Pfam" id="PF00082">
    <property type="entry name" value="Peptidase_S8"/>
    <property type="match status" value="1"/>
</dbReference>
<dbReference type="CDD" id="cd04847">
    <property type="entry name" value="Peptidases_S8_Subtilisin_like_2"/>
    <property type="match status" value="1"/>
</dbReference>
<organism evidence="2 3">
    <name type="scientific">Dechloromonas denitrificans</name>
    <dbReference type="NCBI Taxonomy" id="281362"/>
    <lineage>
        <taxon>Bacteria</taxon>
        <taxon>Pseudomonadati</taxon>
        <taxon>Pseudomonadota</taxon>
        <taxon>Betaproteobacteria</taxon>
        <taxon>Rhodocyclales</taxon>
        <taxon>Azonexaceae</taxon>
        <taxon>Dechloromonas</taxon>
    </lineage>
</organism>
<evidence type="ECO:0000313" key="3">
    <source>
        <dbReference type="Proteomes" id="UP000070186"/>
    </source>
</evidence>
<dbReference type="Gene3D" id="3.40.50.200">
    <property type="entry name" value="Peptidase S8/S53 domain"/>
    <property type="match status" value="1"/>
</dbReference>
<dbReference type="GO" id="GO:0006508">
    <property type="term" value="P:proteolysis"/>
    <property type="evidence" value="ECO:0007669"/>
    <property type="project" value="InterPro"/>
</dbReference>
<name>A0A133XNS9_9RHOO</name>
<dbReference type="RefSeq" id="WP_066880224.1">
    <property type="nucleotide sequence ID" value="NZ_LODL01000005.1"/>
</dbReference>
<sequence>MTTRYLIGRAELLTYPIEAPKKKVGDKAHPYTLGEAKRIIVPEIELANSVFQKLPAKACAGDLAVARLVLHPAYLAKSFFPKLLLDQVGLASLGSRTRRIQPRRQTQKKAPPEAETTELFVAGTRAALGNFPAFARSLNEQMPVAEQLARIETFAAMTPSDRLHLEGANIGHVFEVGLHLLPEGDASDVRAMFADYAKDCGFRVNGEFEFEAGRLLFVAVEGDAACLENLAQFTLTRVVRPMPHLRAARPVTRSMPLAVSFSLPSGEPLSREPKVAVLDGGLPAEHILDGYVRRYFLADEEASDVPDFTEHGLGVTSALLFGPIEPEAAAERPYAPVDHHRVLDAKIDGEDPYELYRTLGHVETVLLSRQYQFINLSLGPDLPVEDQDVHAWTAVIDSILSDGETLMTVAVGNNGERDAVLGLNRIQVPSDSVNALSVGAADRSGVDWKRAAYSATGPGRSPGRRKPDVVAFGGAPKEYFHVAAPGSRPNLAATLGTSFAAPLALRSAVGIRAILGDPVHPLTIKTLLVHGCESNEEHDVHHVGWGRVPSDINRLITCSEGEARIIYQGELRPGKFLRAPIPLPAFQLEGKVRLRATFCYASPVDPQDAGAYTKAGLGITFRPNSSKRKAGAVNASSVSFFPAAEFRNEAELRADLGKWETVLHAENGYLGSSLLEPVFDVHYNAREAGGLASSGAPAIRYALVVTVHAPKHAQLHQDILKAHAVLQALEPQVSLPLRTRT</sequence>
<reference evidence="2 3" key="1">
    <citation type="submission" date="2015-12" db="EMBL/GenBank/DDBJ databases">
        <title>Nitrous oxide reduction kinetics distinguish bacteria harboring typical versus atypical NosZ.</title>
        <authorList>
            <person name="Yoon S."/>
            <person name="Nissen S."/>
            <person name="Park D."/>
            <person name="Sanford R.A."/>
            <person name="Loeffler F.E."/>
        </authorList>
    </citation>
    <scope>NUCLEOTIDE SEQUENCE [LARGE SCALE GENOMIC DNA]</scope>
    <source>
        <strain evidence="2 3">ATCC BAA-841</strain>
    </source>
</reference>
<comment type="caution">
    <text evidence="2">The sequence shown here is derived from an EMBL/GenBank/DDBJ whole genome shotgun (WGS) entry which is preliminary data.</text>
</comment>
<keyword evidence="3" id="KW-1185">Reference proteome</keyword>
<dbReference type="Proteomes" id="UP000070186">
    <property type="component" value="Unassembled WGS sequence"/>
</dbReference>
<dbReference type="AlphaFoldDB" id="A0A133XNS9"/>
<dbReference type="SUPFAM" id="SSF52743">
    <property type="entry name" value="Subtilisin-like"/>
    <property type="match status" value="1"/>
</dbReference>
<dbReference type="EMBL" id="LODL01000005">
    <property type="protein sequence ID" value="KXB32584.1"/>
    <property type="molecule type" value="Genomic_DNA"/>
</dbReference>